<dbReference type="GO" id="GO:0006260">
    <property type="term" value="P:DNA replication"/>
    <property type="evidence" value="ECO:0007669"/>
    <property type="project" value="InterPro"/>
</dbReference>
<dbReference type="Proteomes" id="UP000228777">
    <property type="component" value="Unassembled WGS sequence"/>
</dbReference>
<sequence>MNLNKAFVLGNVTRDPETRALPNGQAVANFSIATNRFYTNKNGEKKQQTEFHNIVAFGKLAETSGRYLTKGSLALIEGRLQTRSWQDNSGNKHYRTEIIAERLQLGPRLGTQRAQETQTNSQKINPPISETEIPIIEEEGGEEEKKEINVEDIPF</sequence>
<comment type="caution">
    <text evidence="5">The sequence shown here is derived from an EMBL/GenBank/DDBJ whole genome shotgun (WGS) entry which is preliminary data.</text>
</comment>
<dbReference type="NCBIfam" id="TIGR00621">
    <property type="entry name" value="ssb"/>
    <property type="match status" value="1"/>
</dbReference>
<dbReference type="InterPro" id="IPR000424">
    <property type="entry name" value="Primosome_PriB/ssb"/>
</dbReference>
<dbReference type="AlphaFoldDB" id="A0A2M6Z3D8"/>
<evidence type="ECO:0000313" key="5">
    <source>
        <dbReference type="EMBL" id="PIU46892.1"/>
    </source>
</evidence>
<evidence type="ECO:0000256" key="2">
    <source>
        <dbReference type="HAMAP-Rule" id="MF_00984"/>
    </source>
</evidence>
<dbReference type="PANTHER" id="PTHR10302">
    <property type="entry name" value="SINGLE-STRANDED DNA-BINDING PROTEIN"/>
    <property type="match status" value="1"/>
</dbReference>
<dbReference type="Pfam" id="PF00436">
    <property type="entry name" value="SSB"/>
    <property type="match status" value="1"/>
</dbReference>
<dbReference type="InterPro" id="IPR012340">
    <property type="entry name" value="NA-bd_OB-fold"/>
</dbReference>
<feature type="compositionally biased region" description="Polar residues" evidence="4">
    <location>
        <begin position="112"/>
        <end position="123"/>
    </location>
</feature>
<evidence type="ECO:0000256" key="1">
    <source>
        <dbReference type="ARBA" id="ARBA00023125"/>
    </source>
</evidence>
<evidence type="ECO:0000256" key="4">
    <source>
        <dbReference type="SAM" id="MobiDB-lite"/>
    </source>
</evidence>
<dbReference type="PANTHER" id="PTHR10302:SF27">
    <property type="entry name" value="SINGLE-STRANDED DNA-BINDING PROTEIN"/>
    <property type="match status" value="1"/>
</dbReference>
<feature type="region of interest" description="Disordered" evidence="4">
    <location>
        <begin position="112"/>
        <end position="131"/>
    </location>
</feature>
<dbReference type="PROSITE" id="PS50935">
    <property type="entry name" value="SSB"/>
    <property type="match status" value="1"/>
</dbReference>
<dbReference type="InterPro" id="IPR011344">
    <property type="entry name" value="ssDNA-bd"/>
</dbReference>
<comment type="subunit">
    <text evidence="2">Homotetramer.</text>
</comment>
<reference evidence="6" key="1">
    <citation type="submission" date="2017-09" db="EMBL/GenBank/DDBJ databases">
        <title>Depth-based differentiation of microbial function through sediment-hosted aquifers and enrichment of novel symbionts in the deep terrestrial subsurface.</title>
        <authorList>
            <person name="Probst A.J."/>
            <person name="Ladd B."/>
            <person name="Jarett J.K."/>
            <person name="Geller-Mcgrath D.E."/>
            <person name="Sieber C.M.K."/>
            <person name="Emerson J.B."/>
            <person name="Anantharaman K."/>
            <person name="Thomas B.C."/>
            <person name="Malmstrom R."/>
            <person name="Stieglmeier M."/>
            <person name="Klingl A."/>
            <person name="Woyke T."/>
            <person name="Ryan C.M."/>
            <person name="Banfield J.F."/>
        </authorList>
    </citation>
    <scope>NUCLEOTIDE SEQUENCE [LARGE SCALE GENOMIC DNA]</scope>
</reference>
<name>A0A2M6Z3D8_9BACT</name>
<dbReference type="SUPFAM" id="SSF50249">
    <property type="entry name" value="Nucleic acid-binding proteins"/>
    <property type="match status" value="1"/>
</dbReference>
<dbReference type="GO" id="GO:0003697">
    <property type="term" value="F:single-stranded DNA binding"/>
    <property type="evidence" value="ECO:0007669"/>
    <property type="project" value="UniProtKB-UniRule"/>
</dbReference>
<dbReference type="GO" id="GO:0009295">
    <property type="term" value="C:nucleoid"/>
    <property type="evidence" value="ECO:0007669"/>
    <property type="project" value="TreeGrafter"/>
</dbReference>
<dbReference type="CDD" id="cd04496">
    <property type="entry name" value="SSB_OBF"/>
    <property type="match status" value="1"/>
</dbReference>
<evidence type="ECO:0000313" key="6">
    <source>
        <dbReference type="Proteomes" id="UP000228777"/>
    </source>
</evidence>
<dbReference type="Gene3D" id="2.40.50.140">
    <property type="entry name" value="Nucleic acid-binding proteins"/>
    <property type="match status" value="1"/>
</dbReference>
<evidence type="ECO:0000256" key="3">
    <source>
        <dbReference type="RuleBase" id="RU000524"/>
    </source>
</evidence>
<comment type="caution">
    <text evidence="2">Lacks conserved residue(s) required for the propagation of feature annotation.</text>
</comment>
<dbReference type="HAMAP" id="MF_00984">
    <property type="entry name" value="SSB"/>
    <property type="match status" value="1"/>
</dbReference>
<proteinExistence type="inferred from homology"/>
<accession>A0A2M6Z3D8</accession>
<organism evidence="5 6">
    <name type="scientific">bacterium (Candidatus Gribaldobacteria) CG07_land_8_20_14_0_80_33_18</name>
    <dbReference type="NCBI Taxonomy" id="2014272"/>
    <lineage>
        <taxon>Bacteria</taxon>
        <taxon>Candidatus Gribaldobacteria</taxon>
    </lineage>
</organism>
<dbReference type="EMBL" id="PEWP01000025">
    <property type="protein sequence ID" value="PIU46892.1"/>
    <property type="molecule type" value="Genomic_DNA"/>
</dbReference>
<keyword evidence="1 2" id="KW-0238">DNA-binding</keyword>
<protein>
    <recommendedName>
        <fullName evidence="2 3">Single-stranded DNA-binding protein</fullName>
        <shortName evidence="2">SSB</shortName>
    </recommendedName>
</protein>
<gene>
    <name evidence="5" type="ORF">COS93_01400</name>
</gene>